<gene>
    <name evidence="2" type="ORF">J2T23_003841</name>
</gene>
<keyword evidence="3" id="KW-1185">Reference proteome</keyword>
<dbReference type="EMBL" id="JAUSTB010000020">
    <property type="protein sequence ID" value="MDQ0147913.1"/>
    <property type="molecule type" value="Genomic_DNA"/>
</dbReference>
<sequence length="160" mass="16343">MQSQDPGSSGKSPAVGSPLAGVPLPAAPGPAARTALSLEAAALLPLIDASVLAELEDELAGSGLAQRFARDYAAMWDLRLARLGTAVDTQDEAAALDAVISLKISSAMVGGVRLARLAEVLEGLIRKGDFLQGQAMMAGVAQDGARTVSELQSTYILENG</sequence>
<evidence type="ECO:0000256" key="1">
    <source>
        <dbReference type="SAM" id="MobiDB-lite"/>
    </source>
</evidence>
<feature type="region of interest" description="Disordered" evidence="1">
    <location>
        <begin position="1"/>
        <end position="21"/>
    </location>
</feature>
<name>A0AAJ1WIT5_9MICC</name>
<feature type="compositionally biased region" description="Polar residues" evidence="1">
    <location>
        <begin position="1"/>
        <end position="11"/>
    </location>
</feature>
<dbReference type="Gene3D" id="1.20.120.160">
    <property type="entry name" value="HPT domain"/>
    <property type="match status" value="1"/>
</dbReference>
<dbReference type="GO" id="GO:0000160">
    <property type="term" value="P:phosphorelay signal transduction system"/>
    <property type="evidence" value="ECO:0007669"/>
    <property type="project" value="InterPro"/>
</dbReference>
<organism evidence="2 3">
    <name type="scientific">Pseudarthrobacter niigatensis</name>
    <dbReference type="NCBI Taxonomy" id="369935"/>
    <lineage>
        <taxon>Bacteria</taxon>
        <taxon>Bacillati</taxon>
        <taxon>Actinomycetota</taxon>
        <taxon>Actinomycetes</taxon>
        <taxon>Micrococcales</taxon>
        <taxon>Micrococcaceae</taxon>
        <taxon>Pseudarthrobacter</taxon>
    </lineage>
</organism>
<reference evidence="2 3" key="1">
    <citation type="submission" date="2023-07" db="EMBL/GenBank/DDBJ databases">
        <title>Sorghum-associated microbial communities from plants grown in Nebraska, USA.</title>
        <authorList>
            <person name="Schachtman D."/>
        </authorList>
    </citation>
    <scope>NUCLEOTIDE SEQUENCE [LARGE SCALE GENOMIC DNA]</scope>
    <source>
        <strain evidence="2 3">DS1001</strain>
    </source>
</reference>
<dbReference type="AlphaFoldDB" id="A0AAJ1WIT5"/>
<dbReference type="SUPFAM" id="SSF47226">
    <property type="entry name" value="Histidine-containing phosphotransfer domain, HPT domain"/>
    <property type="match status" value="1"/>
</dbReference>
<protein>
    <submittedName>
        <fullName evidence="2">HPt (Histidine-containing phosphotransfer) domain-containing protein</fullName>
    </submittedName>
</protein>
<dbReference type="InterPro" id="IPR036641">
    <property type="entry name" value="HPT_dom_sf"/>
</dbReference>
<evidence type="ECO:0000313" key="2">
    <source>
        <dbReference type="EMBL" id="MDQ0147913.1"/>
    </source>
</evidence>
<dbReference type="Proteomes" id="UP001239267">
    <property type="component" value="Unassembled WGS sequence"/>
</dbReference>
<comment type="caution">
    <text evidence="2">The sequence shown here is derived from an EMBL/GenBank/DDBJ whole genome shotgun (WGS) entry which is preliminary data.</text>
</comment>
<dbReference type="RefSeq" id="WP_307362593.1">
    <property type="nucleotide sequence ID" value="NZ_JAUSTB010000020.1"/>
</dbReference>
<accession>A0AAJ1WIT5</accession>
<proteinExistence type="predicted"/>
<evidence type="ECO:0000313" key="3">
    <source>
        <dbReference type="Proteomes" id="UP001239267"/>
    </source>
</evidence>